<dbReference type="STRING" id="35608.A0A2U1MGW2"/>
<dbReference type="AlphaFoldDB" id="A0A2U1MGW2"/>
<dbReference type="Proteomes" id="UP000245207">
    <property type="component" value="Unassembled WGS sequence"/>
</dbReference>
<reference evidence="2 3" key="1">
    <citation type="journal article" date="2018" name="Mol. Plant">
        <title>The genome of Artemisia annua provides insight into the evolution of Asteraceae family and artemisinin biosynthesis.</title>
        <authorList>
            <person name="Shen Q."/>
            <person name="Zhang L."/>
            <person name="Liao Z."/>
            <person name="Wang S."/>
            <person name="Yan T."/>
            <person name="Shi P."/>
            <person name="Liu M."/>
            <person name="Fu X."/>
            <person name="Pan Q."/>
            <person name="Wang Y."/>
            <person name="Lv Z."/>
            <person name="Lu X."/>
            <person name="Zhang F."/>
            <person name="Jiang W."/>
            <person name="Ma Y."/>
            <person name="Chen M."/>
            <person name="Hao X."/>
            <person name="Li L."/>
            <person name="Tang Y."/>
            <person name="Lv G."/>
            <person name="Zhou Y."/>
            <person name="Sun X."/>
            <person name="Brodelius P.E."/>
            <person name="Rose J.K.C."/>
            <person name="Tang K."/>
        </authorList>
    </citation>
    <scope>NUCLEOTIDE SEQUENCE [LARGE SCALE GENOMIC DNA]</scope>
    <source>
        <strain evidence="3">cv. Huhao1</strain>
        <tissue evidence="2">Leaf</tissue>
    </source>
</reference>
<proteinExistence type="predicted"/>
<dbReference type="InterPro" id="IPR032675">
    <property type="entry name" value="LRR_dom_sf"/>
</dbReference>
<comment type="caution">
    <text evidence="2">The sequence shown here is derived from an EMBL/GenBank/DDBJ whole genome shotgun (WGS) entry which is preliminary data.</text>
</comment>
<sequence>MPTTFAVRTSILSKRWRYSWTLVHNLNFVDIHPFHEYDRFSKFVDRVLEHCKLSQLKVFRLQLSKFWVPESCVSKWIDKAVKLNVCELDIELRQLELPLSLFTCKTLTKFGLHFSDPYWCRWDCPYSVNLPNLKTLDIIDCFKPSSNALKLINGYPVLDNLSLQVLKWCNEEEYCFKIPTLKRLKLKNFGSTSIVSKVVLNVPNLEYFSVDGVLHSLFLVEDLSSLVAAEVSCEVRYDNLLVELLKGISKAKSLSLAITYWCPSNDLCVRPLAKFRHLKRLELKGYSGLTWQLISQILECCTELEHLCIDKPHKGRWNKPQSVPTCMLTNLKTMEFKRARGYECEMKFLKYILGNSKALKMLRITCDATRYLLRKEEEWLCAVIFMLPKASKNCQIRFLGSWPRSTARLC</sequence>
<evidence type="ECO:0000259" key="1">
    <source>
        <dbReference type="SMART" id="SM00579"/>
    </source>
</evidence>
<feature type="domain" description="FBD" evidence="1">
    <location>
        <begin position="325"/>
        <end position="399"/>
    </location>
</feature>
<accession>A0A2U1MGW2</accession>
<name>A0A2U1MGW2_ARTAN</name>
<dbReference type="Pfam" id="PF08387">
    <property type="entry name" value="FBD"/>
    <property type="match status" value="1"/>
</dbReference>
<dbReference type="SMART" id="SM00579">
    <property type="entry name" value="FBD"/>
    <property type="match status" value="1"/>
</dbReference>
<dbReference type="PANTHER" id="PTHR31900">
    <property type="entry name" value="F-BOX/RNI SUPERFAMILY PROTEIN-RELATED"/>
    <property type="match status" value="1"/>
</dbReference>
<dbReference type="Gene3D" id="3.80.10.10">
    <property type="entry name" value="Ribonuclease Inhibitor"/>
    <property type="match status" value="1"/>
</dbReference>
<dbReference type="SUPFAM" id="SSF52047">
    <property type="entry name" value="RNI-like"/>
    <property type="match status" value="1"/>
</dbReference>
<dbReference type="InterPro" id="IPR050232">
    <property type="entry name" value="FBL13/AtMIF1-like"/>
</dbReference>
<dbReference type="PANTHER" id="PTHR31900:SF31">
    <property type="entry name" value="F-BOX_LRR-REPEAT PROTEIN 13-LIKE"/>
    <property type="match status" value="1"/>
</dbReference>
<organism evidence="2 3">
    <name type="scientific">Artemisia annua</name>
    <name type="common">Sweet wormwood</name>
    <dbReference type="NCBI Taxonomy" id="35608"/>
    <lineage>
        <taxon>Eukaryota</taxon>
        <taxon>Viridiplantae</taxon>
        <taxon>Streptophyta</taxon>
        <taxon>Embryophyta</taxon>
        <taxon>Tracheophyta</taxon>
        <taxon>Spermatophyta</taxon>
        <taxon>Magnoliopsida</taxon>
        <taxon>eudicotyledons</taxon>
        <taxon>Gunneridae</taxon>
        <taxon>Pentapetalae</taxon>
        <taxon>asterids</taxon>
        <taxon>campanulids</taxon>
        <taxon>Asterales</taxon>
        <taxon>Asteraceae</taxon>
        <taxon>Asteroideae</taxon>
        <taxon>Anthemideae</taxon>
        <taxon>Artemisiinae</taxon>
        <taxon>Artemisia</taxon>
    </lineage>
</organism>
<keyword evidence="3" id="KW-1185">Reference proteome</keyword>
<protein>
    <submittedName>
        <fullName evidence="2">FBD-like protein</fullName>
    </submittedName>
</protein>
<dbReference type="OrthoDB" id="612216at2759"/>
<gene>
    <name evidence="2" type="ORF">CTI12_AA170770</name>
</gene>
<evidence type="ECO:0000313" key="2">
    <source>
        <dbReference type="EMBL" id="PWA60523.1"/>
    </source>
</evidence>
<dbReference type="InterPro" id="IPR006566">
    <property type="entry name" value="FBD"/>
</dbReference>
<evidence type="ECO:0000313" key="3">
    <source>
        <dbReference type="Proteomes" id="UP000245207"/>
    </source>
</evidence>
<dbReference type="EMBL" id="PKPP01005334">
    <property type="protein sequence ID" value="PWA60523.1"/>
    <property type="molecule type" value="Genomic_DNA"/>
</dbReference>